<gene>
    <name evidence="14" type="ORF">AX018_1002185</name>
</gene>
<dbReference type="PROSITE" id="PS50109">
    <property type="entry name" value="HIS_KIN"/>
    <property type="match status" value="1"/>
</dbReference>
<evidence type="ECO:0000313" key="15">
    <source>
        <dbReference type="Proteomes" id="UP000248856"/>
    </source>
</evidence>
<keyword evidence="15" id="KW-1185">Reference proteome</keyword>
<evidence type="ECO:0000256" key="1">
    <source>
        <dbReference type="ARBA" id="ARBA00000085"/>
    </source>
</evidence>
<reference evidence="14 15" key="1">
    <citation type="submission" date="2018-06" db="EMBL/GenBank/DDBJ databases">
        <title>Genomic Encyclopedia of Archaeal and Bacterial Type Strains, Phase II (KMG-II): from individual species to whole genera.</title>
        <authorList>
            <person name="Goeker M."/>
        </authorList>
    </citation>
    <scope>NUCLEOTIDE SEQUENCE [LARGE SCALE GENOMIC DNA]</scope>
    <source>
        <strain evidence="14 15">CFPB 3232</strain>
    </source>
</reference>
<dbReference type="GO" id="GO:0000155">
    <property type="term" value="F:phosphorelay sensor kinase activity"/>
    <property type="evidence" value="ECO:0007669"/>
    <property type="project" value="InterPro"/>
</dbReference>
<dbReference type="Proteomes" id="UP000248856">
    <property type="component" value="Unassembled WGS sequence"/>
</dbReference>
<dbReference type="Gene3D" id="1.10.287.130">
    <property type="match status" value="1"/>
</dbReference>
<comment type="catalytic activity">
    <reaction evidence="1">
        <text>ATP + protein L-histidine = ADP + protein N-phospho-L-histidine.</text>
        <dbReference type="EC" id="2.7.13.3"/>
    </reaction>
</comment>
<dbReference type="EC" id="2.7.13.3" evidence="3"/>
<dbReference type="PANTHER" id="PTHR45436">
    <property type="entry name" value="SENSOR HISTIDINE KINASE YKOH"/>
    <property type="match status" value="1"/>
</dbReference>
<dbReference type="InterPro" id="IPR036097">
    <property type="entry name" value="HisK_dim/P_sf"/>
</dbReference>
<keyword evidence="6 11" id="KW-0812">Transmembrane</keyword>
<accession>A0A328ZMH1</accession>
<keyword evidence="9" id="KW-0902">Two-component regulatory system</keyword>
<dbReference type="SUPFAM" id="SSF55874">
    <property type="entry name" value="ATPase domain of HSP90 chaperone/DNA topoisomerase II/histidine kinase"/>
    <property type="match status" value="1"/>
</dbReference>
<evidence type="ECO:0000256" key="10">
    <source>
        <dbReference type="ARBA" id="ARBA00023136"/>
    </source>
</evidence>
<keyword evidence="8 11" id="KW-1133">Transmembrane helix</keyword>
<feature type="domain" description="HAMP" evidence="13">
    <location>
        <begin position="201"/>
        <end position="253"/>
    </location>
</feature>
<evidence type="ECO:0000256" key="2">
    <source>
        <dbReference type="ARBA" id="ARBA00004370"/>
    </source>
</evidence>
<proteinExistence type="predicted"/>
<keyword evidence="7 14" id="KW-0418">Kinase</keyword>
<keyword evidence="4" id="KW-0597">Phosphoprotein</keyword>
<dbReference type="PRINTS" id="PR00344">
    <property type="entry name" value="BCTRLSENSOR"/>
</dbReference>
<dbReference type="OrthoDB" id="8554694at2"/>
<evidence type="ECO:0000256" key="3">
    <source>
        <dbReference type="ARBA" id="ARBA00012438"/>
    </source>
</evidence>
<evidence type="ECO:0000256" key="9">
    <source>
        <dbReference type="ARBA" id="ARBA00023012"/>
    </source>
</evidence>
<evidence type="ECO:0000259" key="12">
    <source>
        <dbReference type="PROSITE" id="PS50109"/>
    </source>
</evidence>
<dbReference type="InterPro" id="IPR003661">
    <property type="entry name" value="HisK_dim/P_dom"/>
</dbReference>
<comment type="subcellular location">
    <subcellularLocation>
        <location evidence="2">Membrane</location>
    </subcellularLocation>
</comment>
<name>A0A328ZMH1_9BURK</name>
<organism evidence="14 15">
    <name type="scientific">Paracidovorax anthurii</name>
    <dbReference type="NCBI Taxonomy" id="78229"/>
    <lineage>
        <taxon>Bacteria</taxon>
        <taxon>Pseudomonadati</taxon>
        <taxon>Pseudomonadota</taxon>
        <taxon>Betaproteobacteria</taxon>
        <taxon>Burkholderiales</taxon>
        <taxon>Comamonadaceae</taxon>
        <taxon>Paracidovorax</taxon>
    </lineage>
</organism>
<evidence type="ECO:0000256" key="8">
    <source>
        <dbReference type="ARBA" id="ARBA00022989"/>
    </source>
</evidence>
<dbReference type="PANTHER" id="PTHR45436:SF1">
    <property type="entry name" value="SENSOR PROTEIN QSEC"/>
    <property type="match status" value="1"/>
</dbReference>
<protein>
    <recommendedName>
        <fullName evidence="3">histidine kinase</fullName>
        <ecNumber evidence="3">2.7.13.3</ecNumber>
    </recommendedName>
</protein>
<dbReference type="InterPro" id="IPR005467">
    <property type="entry name" value="His_kinase_dom"/>
</dbReference>
<sequence length="490" mass="53480">MSAAAPPRRAHSLRRQLLLGILVPAALFIAYNTASLYRQTLAALHTAYDRTLLASAKTISEQIDVNGYDEAARLRAIVPYSALEAFEADNQSRMFYRVSNLHGDMVSGFADLPFWRGSIPARPPYSALVDFYDDEFRGRPVRVAVLLQPVASATGRGMAVIQVAETLELRRTLALQILWATLARQALLALVIALIVVVVVQRAMRPVRQLSDHLQERPGDDLRAIAAPAAPRELQPLIEATNHVMQRLAHLLAHQKRFVRDASHQLRTPLAVLKTQVQSALRGDAPPQQALREIQDTVERATQLANQMLALAKVEQLRQQSEAPRTRFDEVLRSVALEISPLIAQKDLDFGIHTDAAPIQAHEWMLRELTRNLLHNAIRHSPCSGVLSVDLRCDGRHAALTVSDQGPGIDAELAQRLFQPFSAGDVRTGSGLGLAICQEIVQALDGHIELANREAGGHVIGLDAIVRLPLRPAAAPADGTGAAARGQSGP</sequence>
<dbReference type="InterPro" id="IPR036890">
    <property type="entry name" value="HATPase_C_sf"/>
</dbReference>
<dbReference type="CDD" id="cd00075">
    <property type="entry name" value="HATPase"/>
    <property type="match status" value="1"/>
</dbReference>
<dbReference type="InterPro" id="IPR004358">
    <property type="entry name" value="Sig_transdc_His_kin-like_C"/>
</dbReference>
<dbReference type="EMBL" id="QLTA01000002">
    <property type="protein sequence ID" value="RAR86223.1"/>
    <property type="molecule type" value="Genomic_DNA"/>
</dbReference>
<evidence type="ECO:0000256" key="5">
    <source>
        <dbReference type="ARBA" id="ARBA00022679"/>
    </source>
</evidence>
<dbReference type="Pfam" id="PF00512">
    <property type="entry name" value="HisKA"/>
    <property type="match status" value="1"/>
</dbReference>
<dbReference type="GO" id="GO:0005886">
    <property type="term" value="C:plasma membrane"/>
    <property type="evidence" value="ECO:0007669"/>
    <property type="project" value="TreeGrafter"/>
</dbReference>
<dbReference type="Gene3D" id="3.30.565.10">
    <property type="entry name" value="Histidine kinase-like ATPase, C-terminal domain"/>
    <property type="match status" value="1"/>
</dbReference>
<dbReference type="Pfam" id="PF08521">
    <property type="entry name" value="2CSK_N"/>
    <property type="match status" value="1"/>
</dbReference>
<evidence type="ECO:0000313" key="14">
    <source>
        <dbReference type="EMBL" id="RAR86223.1"/>
    </source>
</evidence>
<dbReference type="InterPro" id="IPR003594">
    <property type="entry name" value="HATPase_dom"/>
</dbReference>
<comment type="caution">
    <text evidence="14">The sequence shown here is derived from an EMBL/GenBank/DDBJ whole genome shotgun (WGS) entry which is preliminary data.</text>
</comment>
<evidence type="ECO:0000256" key="11">
    <source>
        <dbReference type="SAM" id="Phobius"/>
    </source>
</evidence>
<dbReference type="PROSITE" id="PS50885">
    <property type="entry name" value="HAMP"/>
    <property type="match status" value="1"/>
</dbReference>
<dbReference type="RefSeq" id="WP_111875640.1">
    <property type="nucleotide sequence ID" value="NZ_CBCSGC010000052.1"/>
</dbReference>
<evidence type="ECO:0000256" key="4">
    <source>
        <dbReference type="ARBA" id="ARBA00022553"/>
    </source>
</evidence>
<dbReference type="AlphaFoldDB" id="A0A328ZMH1"/>
<dbReference type="InterPro" id="IPR050428">
    <property type="entry name" value="TCS_sensor_his_kinase"/>
</dbReference>
<dbReference type="CDD" id="cd00082">
    <property type="entry name" value="HisKA"/>
    <property type="match status" value="1"/>
</dbReference>
<dbReference type="SUPFAM" id="SSF47384">
    <property type="entry name" value="Homodimeric domain of signal transducing histidine kinase"/>
    <property type="match status" value="1"/>
</dbReference>
<dbReference type="InterPro" id="IPR003660">
    <property type="entry name" value="HAMP_dom"/>
</dbReference>
<keyword evidence="5" id="KW-0808">Transferase</keyword>
<feature type="transmembrane region" description="Helical" evidence="11">
    <location>
        <begin position="177"/>
        <end position="200"/>
    </location>
</feature>
<evidence type="ECO:0000256" key="6">
    <source>
        <dbReference type="ARBA" id="ARBA00022692"/>
    </source>
</evidence>
<evidence type="ECO:0000259" key="13">
    <source>
        <dbReference type="PROSITE" id="PS50885"/>
    </source>
</evidence>
<keyword evidence="10 11" id="KW-0472">Membrane</keyword>
<dbReference type="InterPro" id="IPR013727">
    <property type="entry name" value="2CSK_N"/>
</dbReference>
<dbReference type="Pfam" id="PF02518">
    <property type="entry name" value="HATPase_c"/>
    <property type="match status" value="1"/>
</dbReference>
<feature type="domain" description="Histidine kinase" evidence="12">
    <location>
        <begin position="261"/>
        <end position="472"/>
    </location>
</feature>
<dbReference type="SMART" id="SM00388">
    <property type="entry name" value="HisKA"/>
    <property type="match status" value="1"/>
</dbReference>
<evidence type="ECO:0000256" key="7">
    <source>
        <dbReference type="ARBA" id="ARBA00022777"/>
    </source>
</evidence>
<dbReference type="SMART" id="SM00387">
    <property type="entry name" value="HATPase_c"/>
    <property type="match status" value="1"/>
</dbReference>